<dbReference type="ESTHER" id="pseae-a3l6v1">
    <property type="family name" value="HNLyase_Bact"/>
</dbReference>
<dbReference type="InterPro" id="IPR000073">
    <property type="entry name" value="AB_hydrolase_1"/>
</dbReference>
<gene>
    <name evidence="2" type="ORF">GUL26_16645</name>
</gene>
<accession>A0A7M3B4L7</accession>
<feature type="domain" description="AB hydrolase-1" evidence="1">
    <location>
        <begin position="4"/>
        <end position="238"/>
    </location>
</feature>
<organism evidence="2 3">
    <name type="scientific">Pseudomonas aeruginosa</name>
    <dbReference type="NCBI Taxonomy" id="287"/>
    <lineage>
        <taxon>Bacteria</taxon>
        <taxon>Pseudomonadati</taxon>
        <taxon>Pseudomonadota</taxon>
        <taxon>Gammaproteobacteria</taxon>
        <taxon>Pseudomonadales</taxon>
        <taxon>Pseudomonadaceae</taxon>
        <taxon>Pseudomonas</taxon>
    </lineage>
</organism>
<dbReference type="PANTHER" id="PTHR37017:SF11">
    <property type="entry name" value="ESTERASE_LIPASE_THIOESTERASE DOMAIN-CONTAINING PROTEIN"/>
    <property type="match status" value="1"/>
</dbReference>
<dbReference type="Gene3D" id="3.40.50.1820">
    <property type="entry name" value="alpha/beta hydrolase"/>
    <property type="match status" value="1"/>
</dbReference>
<reference evidence="2" key="1">
    <citation type="submission" date="2020-01" db="EMBL/GenBank/DDBJ databases">
        <title>Bacteria Cultured from War Wounds Associated with the Conflict in Eastern Ukraine.</title>
        <authorList>
            <person name="Snesrud E."/>
            <person name="Galac M.R."/>
            <person name="Mc Gann P."/>
            <person name="Valentine K."/>
            <person name="Viacheslav K."/>
        </authorList>
    </citation>
    <scope>NUCLEOTIDE SEQUENCE</scope>
    <source>
        <strain evidence="2">VNMU148</strain>
    </source>
</reference>
<sequence length="244" mass="27033">MRDLVLLHGGQHGSWCWEPLIEVLAETTPAFERVITLDMPGCGRKRSRDPSRLALADIARELNDELHDQGVSQAVLLGHSIAGVVLPLMAAQAPSLFSRLLYLSTAIPLEGQTIMQMLGTSRHGADPEHVGWPVDITSTSPEALAVAMFGRDLDERQLAWLLKEASQERTPPATQFEPASRAGYAELDIPATFILTLRDDILPVPWQRLFAERLGCAEIIEIDTPHEPFVSHPHILAEVLRHIR</sequence>
<protein>
    <submittedName>
        <fullName evidence="2">Alpha/beta fold hydrolase</fullName>
    </submittedName>
</protein>
<dbReference type="PANTHER" id="PTHR37017">
    <property type="entry name" value="AB HYDROLASE-1 DOMAIN-CONTAINING PROTEIN-RELATED"/>
    <property type="match status" value="1"/>
</dbReference>
<dbReference type="InterPro" id="IPR029058">
    <property type="entry name" value="AB_hydrolase_fold"/>
</dbReference>
<dbReference type="InterPro" id="IPR052897">
    <property type="entry name" value="Sec-Metab_Biosynth_Hydrolase"/>
</dbReference>
<dbReference type="GO" id="GO:0016787">
    <property type="term" value="F:hydrolase activity"/>
    <property type="evidence" value="ECO:0007669"/>
    <property type="project" value="UniProtKB-KW"/>
</dbReference>
<comment type="caution">
    <text evidence="2">The sequence shown here is derived from an EMBL/GenBank/DDBJ whole genome shotgun (WGS) entry which is preliminary data.</text>
</comment>
<dbReference type="AlphaFoldDB" id="A0A7M3B4L7"/>
<dbReference type="Proteomes" id="UP000644192">
    <property type="component" value="Unassembled WGS sequence"/>
</dbReference>
<evidence type="ECO:0000313" key="3">
    <source>
        <dbReference type="Proteomes" id="UP000644192"/>
    </source>
</evidence>
<keyword evidence="2" id="KW-0378">Hydrolase</keyword>
<evidence type="ECO:0000313" key="2">
    <source>
        <dbReference type="EMBL" id="MZZ13878.1"/>
    </source>
</evidence>
<name>A0A7M3B4L7_PSEAI</name>
<evidence type="ECO:0000259" key="1">
    <source>
        <dbReference type="Pfam" id="PF12697"/>
    </source>
</evidence>
<dbReference type="RefSeq" id="WP_004350402.1">
    <property type="nucleotide sequence ID" value="NZ_BSAU01000005.1"/>
</dbReference>
<dbReference type="EMBL" id="WXZT01000011">
    <property type="protein sequence ID" value="MZZ13878.1"/>
    <property type="molecule type" value="Genomic_DNA"/>
</dbReference>
<proteinExistence type="predicted"/>
<dbReference type="Pfam" id="PF12697">
    <property type="entry name" value="Abhydrolase_6"/>
    <property type="match status" value="1"/>
</dbReference>
<dbReference type="SUPFAM" id="SSF53474">
    <property type="entry name" value="alpha/beta-Hydrolases"/>
    <property type="match status" value="1"/>
</dbReference>